<reference evidence="1" key="1">
    <citation type="submission" date="2016-03" db="EMBL/GenBank/DDBJ databases">
        <authorList>
            <person name="Ploux O."/>
        </authorList>
    </citation>
    <scope>NUCLEOTIDE SEQUENCE</scope>
    <source>
        <strain evidence="1">UC10</strain>
    </source>
</reference>
<dbReference type="AlphaFoldDB" id="A0A1Y5P5C0"/>
<name>A0A1Y5P5C0_9MYCO</name>
<proteinExistence type="predicted"/>
<protein>
    <submittedName>
        <fullName evidence="1">Uncharacterized protein</fullName>
    </submittedName>
</protein>
<gene>
    <name evidence="1" type="ORF">MHPYR_180101</name>
</gene>
<sequence length="59" mass="6379">MSATPDERLVMAVFRSGCIRCEQPFESTEGTTVVTGLLLHTACMTDDDKLALSESDDLA</sequence>
<dbReference type="EMBL" id="FLQS01000010">
    <property type="protein sequence ID" value="SBS73875.1"/>
    <property type="molecule type" value="Genomic_DNA"/>
</dbReference>
<organism evidence="1">
    <name type="scientific">uncultured Mycobacterium sp</name>
    <dbReference type="NCBI Taxonomy" id="171292"/>
    <lineage>
        <taxon>Bacteria</taxon>
        <taxon>Bacillati</taxon>
        <taxon>Actinomycetota</taxon>
        <taxon>Actinomycetes</taxon>
        <taxon>Mycobacteriales</taxon>
        <taxon>Mycobacteriaceae</taxon>
        <taxon>Mycobacterium</taxon>
        <taxon>environmental samples</taxon>
    </lineage>
</organism>
<accession>A0A1Y5P5C0</accession>
<evidence type="ECO:0000313" key="1">
    <source>
        <dbReference type="EMBL" id="SBS73875.1"/>
    </source>
</evidence>